<feature type="region of interest" description="Disordered" evidence="1">
    <location>
        <begin position="1"/>
        <end position="23"/>
    </location>
</feature>
<protein>
    <submittedName>
        <fullName evidence="2">Uncharacterized protein</fullName>
    </submittedName>
</protein>
<name>A0A2P2NIY6_RHIMU</name>
<evidence type="ECO:0000256" key="1">
    <source>
        <dbReference type="SAM" id="MobiDB-lite"/>
    </source>
</evidence>
<evidence type="ECO:0000313" key="2">
    <source>
        <dbReference type="EMBL" id="MBX42461.1"/>
    </source>
</evidence>
<feature type="compositionally biased region" description="Polar residues" evidence="1">
    <location>
        <begin position="14"/>
        <end position="23"/>
    </location>
</feature>
<sequence length="23" mass="2563">MPRSPTTLPSPSPVKSQLLHQNF</sequence>
<dbReference type="AlphaFoldDB" id="A0A2P2NIY6"/>
<dbReference type="EMBL" id="GGEC01061977">
    <property type="protein sequence ID" value="MBX42461.1"/>
    <property type="molecule type" value="Transcribed_RNA"/>
</dbReference>
<reference evidence="2" key="1">
    <citation type="submission" date="2018-02" db="EMBL/GenBank/DDBJ databases">
        <title>Rhizophora mucronata_Transcriptome.</title>
        <authorList>
            <person name="Meera S.P."/>
            <person name="Sreeshan A."/>
            <person name="Augustine A."/>
        </authorList>
    </citation>
    <scope>NUCLEOTIDE SEQUENCE</scope>
    <source>
        <tissue evidence="2">Leaf</tissue>
    </source>
</reference>
<organism evidence="2">
    <name type="scientific">Rhizophora mucronata</name>
    <name type="common">Asiatic mangrove</name>
    <dbReference type="NCBI Taxonomy" id="61149"/>
    <lineage>
        <taxon>Eukaryota</taxon>
        <taxon>Viridiplantae</taxon>
        <taxon>Streptophyta</taxon>
        <taxon>Embryophyta</taxon>
        <taxon>Tracheophyta</taxon>
        <taxon>Spermatophyta</taxon>
        <taxon>Magnoliopsida</taxon>
        <taxon>eudicotyledons</taxon>
        <taxon>Gunneridae</taxon>
        <taxon>Pentapetalae</taxon>
        <taxon>rosids</taxon>
        <taxon>fabids</taxon>
        <taxon>Malpighiales</taxon>
        <taxon>Rhizophoraceae</taxon>
        <taxon>Rhizophora</taxon>
    </lineage>
</organism>
<proteinExistence type="predicted"/>
<accession>A0A2P2NIY6</accession>